<comment type="caution">
    <text evidence="1">The sequence shown here is derived from an EMBL/GenBank/DDBJ whole genome shotgun (WGS) entry which is preliminary data.</text>
</comment>
<proteinExistence type="predicted"/>
<accession>A0A834J5U1</accession>
<reference evidence="1" key="1">
    <citation type="journal article" date="2020" name="G3 (Bethesda)">
        <title>High-Quality Assemblies for Three Invasive Social Wasps from the &lt;i&gt;Vespula&lt;/i&gt; Genus.</title>
        <authorList>
            <person name="Harrop T.W.R."/>
            <person name="Guhlin J."/>
            <person name="McLaughlin G.M."/>
            <person name="Permina E."/>
            <person name="Stockwell P."/>
            <person name="Gilligan J."/>
            <person name="Le Lec M.F."/>
            <person name="Gruber M.A.M."/>
            <person name="Quinn O."/>
            <person name="Lovegrove M."/>
            <person name="Duncan E.J."/>
            <person name="Remnant E.J."/>
            <person name="Van Eeckhoven J."/>
            <person name="Graham B."/>
            <person name="Knapp R.A."/>
            <person name="Langford K.W."/>
            <person name="Kronenberg Z."/>
            <person name="Press M.O."/>
            <person name="Eacker S.M."/>
            <person name="Wilson-Rankin E.E."/>
            <person name="Purcell J."/>
            <person name="Lester P.J."/>
            <person name="Dearden P.K."/>
        </authorList>
    </citation>
    <scope>NUCLEOTIDE SEQUENCE</scope>
    <source>
        <strain evidence="1">Marl-1</strain>
    </source>
</reference>
<sequence>MKLVENEVRSIASRTEVWLIPRFIEIIIEPSKCMFRKEETRDLNRLSVTDRERVLSIASLPEQELLSINVFLLLNYLNYSLICVSFMDSLLYTLRIIGMVSDYEWLNFRQTLNTITLSIKVYKEYAALQGHSKSFRLNKEYLFALHFAKNKDNSTRFAKS</sequence>
<dbReference type="EMBL" id="JACSEA010000020">
    <property type="protein sequence ID" value="KAF7381641.1"/>
    <property type="molecule type" value="Genomic_DNA"/>
</dbReference>
<evidence type="ECO:0000313" key="2">
    <source>
        <dbReference type="Proteomes" id="UP000614350"/>
    </source>
</evidence>
<organism evidence="1 2">
    <name type="scientific">Vespula vulgaris</name>
    <name type="common">Yellow jacket</name>
    <name type="synonym">Wasp</name>
    <dbReference type="NCBI Taxonomy" id="7454"/>
    <lineage>
        <taxon>Eukaryota</taxon>
        <taxon>Metazoa</taxon>
        <taxon>Ecdysozoa</taxon>
        <taxon>Arthropoda</taxon>
        <taxon>Hexapoda</taxon>
        <taxon>Insecta</taxon>
        <taxon>Pterygota</taxon>
        <taxon>Neoptera</taxon>
        <taxon>Endopterygota</taxon>
        <taxon>Hymenoptera</taxon>
        <taxon>Apocrita</taxon>
        <taxon>Aculeata</taxon>
        <taxon>Vespoidea</taxon>
        <taxon>Vespidae</taxon>
        <taxon>Vespinae</taxon>
        <taxon>Vespula</taxon>
    </lineage>
</organism>
<keyword evidence="2" id="KW-1185">Reference proteome</keyword>
<dbReference type="AlphaFoldDB" id="A0A834J5U1"/>
<dbReference type="Proteomes" id="UP000614350">
    <property type="component" value="Unassembled WGS sequence"/>
</dbReference>
<name>A0A834J5U1_VESVU</name>
<gene>
    <name evidence="1" type="ORF">HZH66_014035</name>
</gene>
<evidence type="ECO:0000313" key="1">
    <source>
        <dbReference type="EMBL" id="KAF7381641.1"/>
    </source>
</evidence>
<protein>
    <submittedName>
        <fullName evidence="1">Uncharacterized protein</fullName>
    </submittedName>
</protein>